<name>A0A521BJL1_9FLAO</name>
<dbReference type="Proteomes" id="UP000316916">
    <property type="component" value="Unassembled WGS sequence"/>
</dbReference>
<evidence type="ECO:0008006" key="4">
    <source>
        <dbReference type="Google" id="ProtNLM"/>
    </source>
</evidence>
<evidence type="ECO:0000313" key="3">
    <source>
        <dbReference type="Proteomes" id="UP000316916"/>
    </source>
</evidence>
<proteinExistence type="predicted"/>
<sequence length="930" mass="103855">MRKKHKIIVFLLTFCSGVLFSQGSSGESFTSAPSATSIKSFINAPISLSTGVPDINIPFFALATHNPGIGINVGISYHPNNSAKTSRASDVGLGWSLYGTSCLIYRATALGNENEPSATYYYSFMGFNGKFLLKNDPQLGKYIRPLTETNLDFTYMDDDTFKVVDPSGNTYFFNNKDQNIFKKSQIYRSYASTYYLTKIKDVHQNESLLFDYIEDSYVPSLESLSIKSLKVSKVTSPDFGSIEFSYNFDEALRKKVSDPYQLHTVVLKNKAGKVIQKYTLQNEGGVFMYTDPAPSTCPLDLGELVFNEKRKLSSIQKYGTSSQFEKTSFEYTELPSSENNWAGLDCLCLNGPGGERYLKVGLLNTIKYPTGGQTRYEFEPNQYEVKKTHIFDPLSNSDEQYINPSEYMDHDAQVLEDVGTFNFDTHFTDTYTFNLPPNPDNSEGASYLVYCLNVGAYYTDSPVWEPGTIPSLAAELTSGVIGSDWNKKFMPGTNTFKISGTGGGGNVTIKRIRYRSIPLPNYTTTSGFRIKKIEFLENGIPVDSETRYYSYQQFDDNSKTSGAAVWLKDNTVVYKNVKETIGQNKGYARYYFKTLMDHPDNQNASTNFSHYNILINGLLDKKEIFDASNNIVTKEENIYELTPTGLPYSLDDNTNSGFPVKNSIVTKQTNTTTSFVGQDAISSTIESTRETINLNITGKKTITPEGDILEENYKYPKQVAIRLFAAGIRDRVITTESKKNGATLSKTETRYDDTSHLYPTSVIGFLPDDLTQSFKNAVNDIYDDKGNLVQYRAFPNTADASTGGIPTTIIWGYNKTMPIAKIEGAKLSDIPAALITTIINASNEDADATPANEAAKETALMNALNTFRKDTALKNFVITAYTYDPMIGMTTTISPNGMMAKYQYDSFNRLQKVINNEGITVKEYQYNNKN</sequence>
<organism evidence="2 3">
    <name type="scientific">Chryseobacterium rhizoplanae</name>
    <dbReference type="NCBI Taxonomy" id="1609531"/>
    <lineage>
        <taxon>Bacteria</taxon>
        <taxon>Pseudomonadati</taxon>
        <taxon>Bacteroidota</taxon>
        <taxon>Flavobacteriia</taxon>
        <taxon>Flavobacteriales</taxon>
        <taxon>Weeksellaceae</taxon>
        <taxon>Chryseobacterium group</taxon>
        <taxon>Chryseobacterium</taxon>
    </lineage>
</organism>
<keyword evidence="1" id="KW-0732">Signal</keyword>
<feature type="signal peptide" evidence="1">
    <location>
        <begin position="1"/>
        <end position="21"/>
    </location>
</feature>
<gene>
    <name evidence="2" type="ORF">SAMN06265171_1011070</name>
</gene>
<feature type="chain" id="PRO_5021817605" description="YD repeat-containing protein" evidence="1">
    <location>
        <begin position="22"/>
        <end position="930"/>
    </location>
</feature>
<dbReference type="EMBL" id="FXTC01000001">
    <property type="protein sequence ID" value="SMO47357.1"/>
    <property type="molecule type" value="Genomic_DNA"/>
</dbReference>
<dbReference type="AlphaFoldDB" id="A0A521BJL1"/>
<dbReference type="RefSeq" id="WP_142717016.1">
    <property type="nucleotide sequence ID" value="NZ_FXTC01000001.1"/>
</dbReference>
<accession>A0A521BJL1</accession>
<protein>
    <recommendedName>
        <fullName evidence="4">YD repeat-containing protein</fullName>
    </recommendedName>
</protein>
<evidence type="ECO:0000313" key="2">
    <source>
        <dbReference type="EMBL" id="SMO47357.1"/>
    </source>
</evidence>
<reference evidence="2 3" key="1">
    <citation type="submission" date="2017-05" db="EMBL/GenBank/DDBJ databases">
        <authorList>
            <person name="Varghese N."/>
            <person name="Submissions S."/>
        </authorList>
    </citation>
    <scope>NUCLEOTIDE SEQUENCE [LARGE SCALE GENOMIC DNA]</scope>
    <source>
        <strain evidence="2 3">DSM 29371</strain>
    </source>
</reference>
<evidence type="ECO:0000256" key="1">
    <source>
        <dbReference type="SAM" id="SignalP"/>
    </source>
</evidence>
<keyword evidence="3" id="KW-1185">Reference proteome</keyword>